<accession>A0A1A0H814</accession>
<comment type="caution">
    <text evidence="1">The sequence shown here is derived from an EMBL/GenBank/DDBJ whole genome shotgun (WGS) entry which is preliminary data.</text>
</comment>
<dbReference type="OrthoDB" id="4095252at2759"/>
<gene>
    <name evidence="1" type="ORF">METBIDRAFT_33021</name>
</gene>
<dbReference type="RefSeq" id="XP_018710557.1">
    <property type="nucleotide sequence ID" value="XM_018856193.1"/>
</dbReference>
<organism evidence="1 2">
    <name type="scientific">Metschnikowia bicuspidata var. bicuspidata NRRL YB-4993</name>
    <dbReference type="NCBI Taxonomy" id="869754"/>
    <lineage>
        <taxon>Eukaryota</taxon>
        <taxon>Fungi</taxon>
        <taxon>Dikarya</taxon>
        <taxon>Ascomycota</taxon>
        <taxon>Saccharomycotina</taxon>
        <taxon>Pichiomycetes</taxon>
        <taxon>Metschnikowiaceae</taxon>
        <taxon>Metschnikowia</taxon>
    </lineage>
</organism>
<protein>
    <submittedName>
        <fullName evidence="1">Uncharacterized protein</fullName>
    </submittedName>
</protein>
<proteinExistence type="predicted"/>
<evidence type="ECO:0000313" key="1">
    <source>
        <dbReference type="EMBL" id="OBA20032.1"/>
    </source>
</evidence>
<reference evidence="1 2" key="1">
    <citation type="submission" date="2016-05" db="EMBL/GenBank/DDBJ databases">
        <title>Comparative genomics of biotechnologically important yeasts.</title>
        <authorList>
            <consortium name="DOE Joint Genome Institute"/>
            <person name="Riley R."/>
            <person name="Haridas S."/>
            <person name="Wolfe K.H."/>
            <person name="Lopes M.R."/>
            <person name="Hittinger C.T."/>
            <person name="Goker M."/>
            <person name="Salamov A."/>
            <person name="Wisecaver J."/>
            <person name="Long T.M."/>
            <person name="Aerts A.L."/>
            <person name="Barry K."/>
            <person name="Choi C."/>
            <person name="Clum A."/>
            <person name="Coughlan A.Y."/>
            <person name="Deshpande S."/>
            <person name="Douglass A.P."/>
            <person name="Hanson S.J."/>
            <person name="Klenk H.-P."/>
            <person name="LaButti K."/>
            <person name="Lapidus A."/>
            <person name="Lindquist E."/>
            <person name="Lipzen A."/>
            <person name="Meier-kolthoff J.P."/>
            <person name="Ohm R.A."/>
            <person name="Otillar R.P."/>
            <person name="Pangilinan J."/>
            <person name="Peng Y."/>
            <person name="Rokas A."/>
            <person name="Rosa C.A."/>
            <person name="Scheuner C."/>
            <person name="Sibirny A.A."/>
            <person name="Slot J.C."/>
            <person name="Stielow J.B."/>
            <person name="Sun H."/>
            <person name="Kurtzman C.P."/>
            <person name="Blackwell M."/>
            <person name="Grigoriev I.V."/>
            <person name="Jeffries T.W."/>
        </authorList>
    </citation>
    <scope>NUCLEOTIDE SEQUENCE [LARGE SCALE GENOMIC DNA]</scope>
    <source>
        <strain evidence="1 2">NRRL YB-4993</strain>
    </source>
</reference>
<dbReference type="Proteomes" id="UP000092555">
    <property type="component" value="Unassembled WGS sequence"/>
</dbReference>
<keyword evidence="2" id="KW-1185">Reference proteome</keyword>
<sequence>MDSFSQGNMPERRDKKTSIEGLLFKSQIFDTDNTGKFFTLEKSPSLSGRFLWATVSYLPMNNPQDYFEQSFLTPGDVITSWCPDSSPSPTDKRLRTL</sequence>
<dbReference type="AlphaFoldDB" id="A0A1A0H814"/>
<evidence type="ECO:0000313" key="2">
    <source>
        <dbReference type="Proteomes" id="UP000092555"/>
    </source>
</evidence>
<dbReference type="EMBL" id="LXTC01000005">
    <property type="protein sequence ID" value="OBA20032.1"/>
    <property type="molecule type" value="Genomic_DNA"/>
</dbReference>
<dbReference type="GeneID" id="30029169"/>
<name>A0A1A0H814_9ASCO</name>